<evidence type="ECO:0000313" key="1">
    <source>
        <dbReference type="EMBL" id="CAF2862772.1"/>
    </source>
</evidence>
<dbReference type="InterPro" id="IPR026505">
    <property type="entry name" value="Solute_c_fam_35_mem_F3/F4"/>
</dbReference>
<reference evidence="1" key="1">
    <citation type="submission" date="2021-02" db="EMBL/GenBank/DDBJ databases">
        <authorList>
            <person name="Bekaert M."/>
        </authorList>
    </citation>
    <scope>NUCLEOTIDE SEQUENCE</scope>
    <source>
        <strain evidence="1">IoA-00</strain>
    </source>
</reference>
<accession>A0A7R8CM35</accession>
<dbReference type="PANTHER" id="PTHR19346:SF4">
    <property type="entry name" value="SUGAR PHOSPHATE TRANSPORTER DOMAIN-CONTAINING PROTEIN"/>
    <property type="match status" value="1"/>
</dbReference>
<dbReference type="Proteomes" id="UP000675881">
    <property type="component" value="Chromosome 15"/>
</dbReference>
<dbReference type="EMBL" id="HG994594">
    <property type="protein sequence ID" value="CAF2862772.1"/>
    <property type="molecule type" value="Genomic_DNA"/>
</dbReference>
<dbReference type="InterPro" id="IPR037185">
    <property type="entry name" value="EmrE-like"/>
</dbReference>
<keyword evidence="2" id="KW-1185">Reference proteome</keyword>
<proteinExistence type="predicted"/>
<name>A0A7R8CM35_LEPSM</name>
<sequence>MASDKSSKIELVERRRLSFPRVVVHGSKPDPGGKNSSNNRFRRSVFYHRMQRYDPDELGMNCRSSLAPSIKIDDSARLPVVKSSIESGPINDNKGNHKATILLRPSKNICCSITLHKVLIGLIFMSLITLCWVGATLFLKATYTGVNVILLSMSSSKLNVSTIYTTNSNNTRHNYEAPFFTTWFCSMGSILYLPLYLVFQLILGAKNACLSVSFKDSVKNLRDKGFTTGKLLGRCCLFSILWVLTNYLYILALSILGCTEVISLFATNICFVYLLSWVVLQNQFVGIRIVAVILSNTGIALLAYMDGMKPPTLVGVVLAASAAAGSAVYKVLFKKIMGEVSLCQVSIFFSLIGLISTLLFWPVFIALYLFGFEHIDWETVPWSALTGALFLSLCANILSNFGIIITYETFITLGLIVAVPVCAITDVLWFRSVFQGMKLAGIILIISGFIMVLFPSNWPNAITNLIRFSRRKHREEINTRKQAPDLRTGHIGSRLRSPSGRVK</sequence>
<dbReference type="PANTHER" id="PTHR19346">
    <property type="entry name" value="SUGAR PHOSPHATE TRANSPORTER DOMAIN-CONTAINING PROTEIN"/>
    <property type="match status" value="1"/>
</dbReference>
<protein>
    <submittedName>
        <fullName evidence="1">SLC35F3_4</fullName>
    </submittedName>
</protein>
<dbReference type="OrthoDB" id="10062838at2759"/>
<gene>
    <name evidence="1" type="ORF">LSAA_6066</name>
</gene>
<dbReference type="AlphaFoldDB" id="A0A7R8CM35"/>
<dbReference type="SUPFAM" id="SSF103481">
    <property type="entry name" value="Multidrug resistance efflux transporter EmrE"/>
    <property type="match status" value="1"/>
</dbReference>
<organism evidence="1 2">
    <name type="scientific">Lepeophtheirus salmonis</name>
    <name type="common">Salmon louse</name>
    <name type="synonym">Caligus salmonis</name>
    <dbReference type="NCBI Taxonomy" id="72036"/>
    <lineage>
        <taxon>Eukaryota</taxon>
        <taxon>Metazoa</taxon>
        <taxon>Ecdysozoa</taxon>
        <taxon>Arthropoda</taxon>
        <taxon>Crustacea</taxon>
        <taxon>Multicrustacea</taxon>
        <taxon>Hexanauplia</taxon>
        <taxon>Copepoda</taxon>
        <taxon>Siphonostomatoida</taxon>
        <taxon>Caligidae</taxon>
        <taxon>Lepeophtheirus</taxon>
    </lineage>
</organism>
<evidence type="ECO:0000313" key="2">
    <source>
        <dbReference type="Proteomes" id="UP000675881"/>
    </source>
</evidence>